<dbReference type="SUPFAM" id="SSF53383">
    <property type="entry name" value="PLP-dependent transferases"/>
    <property type="match status" value="1"/>
</dbReference>
<evidence type="ECO:0000313" key="8">
    <source>
        <dbReference type="Proteomes" id="UP001597371"/>
    </source>
</evidence>
<gene>
    <name evidence="7" type="primary">metC</name>
    <name evidence="7" type="ORF">ACFSKQ_13440</name>
</gene>
<evidence type="ECO:0000256" key="1">
    <source>
        <dbReference type="ARBA" id="ARBA00001933"/>
    </source>
</evidence>
<dbReference type="Proteomes" id="UP001597371">
    <property type="component" value="Unassembled WGS sequence"/>
</dbReference>
<dbReference type="Pfam" id="PF01053">
    <property type="entry name" value="Cys_Met_Meta_PP"/>
    <property type="match status" value="1"/>
</dbReference>
<comment type="cofactor">
    <cofactor evidence="1 6">
        <name>pyridoxal 5'-phosphate</name>
        <dbReference type="ChEBI" id="CHEBI:597326"/>
    </cofactor>
</comment>
<accession>A0ABW5CRI8</accession>
<evidence type="ECO:0000256" key="4">
    <source>
        <dbReference type="ARBA" id="ARBA00023239"/>
    </source>
</evidence>
<keyword evidence="3 6" id="KW-0663">Pyridoxal phosphate</keyword>
<comment type="catalytic activity">
    <reaction evidence="5">
        <text>L,L-cystathionine + H2O = L-homocysteine + pyruvate + NH4(+)</text>
        <dbReference type="Rhea" id="RHEA:13965"/>
        <dbReference type="ChEBI" id="CHEBI:15361"/>
        <dbReference type="ChEBI" id="CHEBI:15377"/>
        <dbReference type="ChEBI" id="CHEBI:28938"/>
        <dbReference type="ChEBI" id="CHEBI:58161"/>
        <dbReference type="ChEBI" id="CHEBI:58199"/>
    </reaction>
</comment>
<keyword evidence="4 7" id="KW-0456">Lyase</keyword>
<evidence type="ECO:0000256" key="5">
    <source>
        <dbReference type="ARBA" id="ARBA00047517"/>
    </source>
</evidence>
<dbReference type="EMBL" id="JBHUIJ010000017">
    <property type="protein sequence ID" value="MFD2238453.1"/>
    <property type="molecule type" value="Genomic_DNA"/>
</dbReference>
<dbReference type="Gene3D" id="3.40.640.10">
    <property type="entry name" value="Type I PLP-dependent aspartate aminotransferase-like (Major domain)"/>
    <property type="match status" value="1"/>
</dbReference>
<dbReference type="PANTHER" id="PTHR43500:SF1">
    <property type="entry name" value="CYSTATHIONINE BETA-LYASE-RELATED"/>
    <property type="match status" value="1"/>
</dbReference>
<comment type="similarity">
    <text evidence="2 6">Belongs to the trans-sulfuration enzymes family.</text>
</comment>
<organism evidence="7 8">
    <name type="scientific">Aureimonas populi</name>
    <dbReference type="NCBI Taxonomy" id="1701758"/>
    <lineage>
        <taxon>Bacteria</taxon>
        <taxon>Pseudomonadati</taxon>
        <taxon>Pseudomonadota</taxon>
        <taxon>Alphaproteobacteria</taxon>
        <taxon>Hyphomicrobiales</taxon>
        <taxon>Aurantimonadaceae</taxon>
        <taxon>Aureimonas</taxon>
    </lineage>
</organism>
<evidence type="ECO:0000313" key="7">
    <source>
        <dbReference type="EMBL" id="MFD2238453.1"/>
    </source>
</evidence>
<dbReference type="PIRSF" id="PIRSF001434">
    <property type="entry name" value="CGS"/>
    <property type="match status" value="1"/>
</dbReference>
<dbReference type="EC" id="4.4.1.13" evidence="7"/>
<dbReference type="InterPro" id="IPR000277">
    <property type="entry name" value="Cys/Met-Metab_PyrdxlP-dep_enz"/>
</dbReference>
<dbReference type="PANTHER" id="PTHR43500">
    <property type="entry name" value="CYSTATHIONINE BETA-LYASE-RELATED"/>
    <property type="match status" value="1"/>
</dbReference>
<dbReference type="InterPro" id="IPR015421">
    <property type="entry name" value="PyrdxlP-dep_Trfase_major"/>
</dbReference>
<name>A0ABW5CRI8_9HYPH</name>
<sequence length="391" mass="42034">MSTENKETAGRATRLLHAGHEPKVFHGFVNPPIVHASTVLFPNAAAMRERGQAYTYALRGTPTLDALEGALNELEGSAGTVLLPSGLAAVSVPLLAFLSSGDHLLVVDSVYGPTRIFCDGMLRRMGVEVEYFAASLGTGIAARMRPNTRAVFLEAPGSNTFEMLDVKAVAEIAHGANAVVMMDNTWATPLFFRPLEHEVDLSIHALTKYPGGHSDVMLGSVSATREAFPRLRAAQMQMGINAAPDDAYLVFRGLKTMPVRLAHHQAAALDLAHWLEGREGVARVLHPALPSFEGHELWRRQFSGSSGLFSLVLDGGGRAQAEAFLDALELFGLGYSWGGFESLALQPSLSDRTLTPVPAEGPVIRLQVGLEDPEDLRRDLARALEAAANAR</sequence>
<evidence type="ECO:0000256" key="3">
    <source>
        <dbReference type="ARBA" id="ARBA00022898"/>
    </source>
</evidence>
<dbReference type="InterPro" id="IPR015422">
    <property type="entry name" value="PyrdxlP-dep_Trfase_small"/>
</dbReference>
<keyword evidence="8" id="KW-1185">Reference proteome</keyword>
<comment type="caution">
    <text evidence="7">The sequence shown here is derived from an EMBL/GenBank/DDBJ whole genome shotgun (WGS) entry which is preliminary data.</text>
</comment>
<proteinExistence type="inferred from homology"/>
<dbReference type="GO" id="GO:0047804">
    <property type="term" value="F:cysteine-S-conjugate beta-lyase activity"/>
    <property type="evidence" value="ECO:0007669"/>
    <property type="project" value="UniProtKB-EC"/>
</dbReference>
<dbReference type="Gene3D" id="3.90.1150.10">
    <property type="entry name" value="Aspartate Aminotransferase, domain 1"/>
    <property type="match status" value="1"/>
</dbReference>
<protein>
    <submittedName>
        <fullName evidence="7">Cystathionine beta-lyase</fullName>
        <ecNumber evidence="7">4.4.1.13</ecNumber>
    </submittedName>
</protein>
<dbReference type="RefSeq" id="WP_209736506.1">
    <property type="nucleotide sequence ID" value="NZ_CP072611.1"/>
</dbReference>
<dbReference type="InterPro" id="IPR006233">
    <property type="entry name" value="Cys_b_lyase_bac"/>
</dbReference>
<evidence type="ECO:0000256" key="2">
    <source>
        <dbReference type="ARBA" id="ARBA00009077"/>
    </source>
</evidence>
<dbReference type="InterPro" id="IPR015424">
    <property type="entry name" value="PyrdxlP-dep_Trfase"/>
</dbReference>
<dbReference type="NCBIfam" id="TIGR01324">
    <property type="entry name" value="cysta_beta_ly_B"/>
    <property type="match status" value="1"/>
</dbReference>
<evidence type="ECO:0000256" key="6">
    <source>
        <dbReference type="RuleBase" id="RU362118"/>
    </source>
</evidence>
<reference evidence="8" key="1">
    <citation type="journal article" date="2019" name="Int. J. Syst. Evol. Microbiol.">
        <title>The Global Catalogue of Microorganisms (GCM) 10K type strain sequencing project: providing services to taxonomists for standard genome sequencing and annotation.</title>
        <authorList>
            <consortium name="The Broad Institute Genomics Platform"/>
            <consortium name="The Broad Institute Genome Sequencing Center for Infectious Disease"/>
            <person name="Wu L."/>
            <person name="Ma J."/>
        </authorList>
    </citation>
    <scope>NUCLEOTIDE SEQUENCE [LARGE SCALE GENOMIC DNA]</scope>
    <source>
        <strain evidence="8">ZS-35-S2</strain>
    </source>
</reference>